<reference evidence="2 3" key="1">
    <citation type="journal article" date="2019" name="Environ. Microbiol.">
        <title>At the nexus of three kingdoms: the genome of the mycorrhizal fungus Gigaspora margarita provides insights into plant, endobacterial and fungal interactions.</title>
        <authorList>
            <person name="Venice F."/>
            <person name="Ghignone S."/>
            <person name="Salvioli di Fossalunga A."/>
            <person name="Amselem J."/>
            <person name="Novero M."/>
            <person name="Xianan X."/>
            <person name="Sedzielewska Toro K."/>
            <person name="Morin E."/>
            <person name="Lipzen A."/>
            <person name="Grigoriev I.V."/>
            <person name="Henrissat B."/>
            <person name="Martin F.M."/>
            <person name="Bonfante P."/>
        </authorList>
    </citation>
    <scope>NUCLEOTIDE SEQUENCE [LARGE SCALE GENOMIC DNA]</scope>
    <source>
        <strain evidence="2 3">BEG34</strain>
    </source>
</reference>
<gene>
    <name evidence="2" type="ORF">F8M41_008888</name>
</gene>
<dbReference type="PANTHER" id="PTHR37049:SF4">
    <property type="entry name" value="RHODANESE DOMAIN-CONTAINING PROTEIN"/>
    <property type="match status" value="1"/>
</dbReference>
<evidence type="ECO:0000256" key="1">
    <source>
        <dbReference type="SAM" id="SignalP"/>
    </source>
</evidence>
<dbReference type="InterPro" id="IPR052766">
    <property type="entry name" value="S41A_metabolite_peptidase"/>
</dbReference>
<keyword evidence="1" id="KW-0732">Signal</keyword>
<dbReference type="AlphaFoldDB" id="A0A8H3X2S5"/>
<organism evidence="2 3">
    <name type="scientific">Gigaspora margarita</name>
    <dbReference type="NCBI Taxonomy" id="4874"/>
    <lineage>
        <taxon>Eukaryota</taxon>
        <taxon>Fungi</taxon>
        <taxon>Fungi incertae sedis</taxon>
        <taxon>Mucoromycota</taxon>
        <taxon>Glomeromycotina</taxon>
        <taxon>Glomeromycetes</taxon>
        <taxon>Diversisporales</taxon>
        <taxon>Gigasporaceae</taxon>
        <taxon>Gigaspora</taxon>
    </lineage>
</organism>
<dbReference type="InterPro" id="IPR029045">
    <property type="entry name" value="ClpP/crotonase-like_dom_sf"/>
</dbReference>
<dbReference type="Proteomes" id="UP000439903">
    <property type="component" value="Unassembled WGS sequence"/>
</dbReference>
<feature type="signal peptide" evidence="1">
    <location>
        <begin position="1"/>
        <end position="20"/>
    </location>
</feature>
<evidence type="ECO:0000313" key="2">
    <source>
        <dbReference type="EMBL" id="KAF0405930.1"/>
    </source>
</evidence>
<feature type="chain" id="PRO_5034181637" evidence="1">
    <location>
        <begin position="21"/>
        <end position="592"/>
    </location>
</feature>
<dbReference type="SUPFAM" id="SSF52096">
    <property type="entry name" value="ClpP/crotonase"/>
    <property type="match status" value="1"/>
</dbReference>
<name>A0A8H3X2S5_GIGMA</name>
<accession>A0A8H3X2S5</accession>
<keyword evidence="3" id="KW-1185">Reference proteome</keyword>
<sequence length="592" mass="67420">MKTICFPAFIFIVFTSIAYSHWVPRDTNTNACDKLNDYVIYSDERFLNYSDVKACYESTPYNKTNATQIIETVKEKLKAFYVLLEQSKEDPDPGFTFRSMDIISELDLLLNNNYLYEYQFIYDVSDLIEELRDGHTLLSSTDYHKYAFYQGLSLYSVIKEDGTQQIKVFNDIKDPNNIDCQVINIDDKPAIDVITEFASNHIASSRDLSVRFNSALASLRFGNGDFEIFGQFFTSRIQLPKNSSISYTLNCNDKISKINREWQIPIKPLPQYKSPYIHGTTVGKAKLIFDAFIARFYILKDFGVVLISTEFVTNNVLEYRYITDIIFGFKLLADKGIKKIVLDLTNNNGGNVNVAHIINKILFPYIKSFPVDMKVNNISVQFIKGTSMIKNAVGSGFHYRTYISTKTNSLFINVTDFIGNNLYTRGGTQVKCTSKAFFNDTALYGGNLKIPTSPKFPWNEKDIIILTNGLCFSSCAILTQRLAEINVSTISVGGFPNRRFSFASTSGGSIVTTDDIPIFFKLLKNLDKSLASKLTLPKNLTLSFTLIEAYSVNRPNEVIDFSFRPADHQLYYNERSARDPSQLWMQAVEFIR</sequence>
<dbReference type="PANTHER" id="PTHR37049">
    <property type="entry name" value="PEPTIDASE S41 FAMILY PROTEIN"/>
    <property type="match status" value="1"/>
</dbReference>
<dbReference type="OrthoDB" id="27214at2759"/>
<comment type="caution">
    <text evidence="2">The sequence shown here is derived from an EMBL/GenBank/DDBJ whole genome shotgun (WGS) entry which is preliminary data.</text>
</comment>
<evidence type="ECO:0000313" key="3">
    <source>
        <dbReference type="Proteomes" id="UP000439903"/>
    </source>
</evidence>
<protein>
    <submittedName>
        <fullName evidence="2">Peptidase s41 family protein</fullName>
    </submittedName>
</protein>
<dbReference type="EMBL" id="WTPW01001947">
    <property type="protein sequence ID" value="KAF0405930.1"/>
    <property type="molecule type" value="Genomic_DNA"/>
</dbReference>
<dbReference type="Gene3D" id="3.90.226.10">
    <property type="entry name" value="2-enoyl-CoA Hydratase, Chain A, domain 1"/>
    <property type="match status" value="1"/>
</dbReference>
<proteinExistence type="predicted"/>